<dbReference type="RefSeq" id="WP_213434577.1">
    <property type="nucleotide sequence ID" value="NZ_AP024545.1"/>
</dbReference>
<feature type="signal peptide" evidence="1">
    <location>
        <begin position="1"/>
        <end position="20"/>
    </location>
</feature>
<dbReference type="Pfam" id="PF20594">
    <property type="entry name" value="DUF6794"/>
    <property type="match status" value="1"/>
</dbReference>
<name>A0ABM7Q876_9GAMM</name>
<reference evidence="3 4" key="1">
    <citation type="submission" date="2021-03" db="EMBL/GenBank/DDBJ databases">
        <title>Complete Genome Sequences of Two Lysobacter Strains Isolated from Sea Water (Lysobacter caseinilyticus) and Soil (Lysobacter helvus) in South Korea.</title>
        <authorList>
            <person name="Watanabe Y."/>
            <person name="Arakawa K."/>
        </authorList>
    </citation>
    <scope>NUCLEOTIDE SEQUENCE [LARGE SCALE GENOMIC DNA]</scope>
    <source>
        <strain evidence="3 4">KVB24</strain>
    </source>
</reference>
<feature type="domain" description="DUF6794" evidence="2">
    <location>
        <begin position="32"/>
        <end position="111"/>
    </location>
</feature>
<accession>A0ABM7Q876</accession>
<gene>
    <name evidence="3" type="ORF">LYSCAS_26820</name>
</gene>
<evidence type="ECO:0000259" key="2">
    <source>
        <dbReference type="Pfam" id="PF20594"/>
    </source>
</evidence>
<keyword evidence="4" id="KW-1185">Reference proteome</keyword>
<dbReference type="Proteomes" id="UP000681317">
    <property type="component" value="Chromosome"/>
</dbReference>
<sequence>MRKALTLTIALMSLAFVARASVATDPMPNKAWPSTVDEAVDRLLGDMPADDVDWMRRNPKEDVVGHLYMGYGTGVRNEFGLWGDNDALRKSCGTDDPEGCSVVIIEAMWNKVQAQTDPALRAALQCQFATVHRVRIDTKGWYLLRLGEMLDDMQSQIDRQMPAAAAPGCPTQLRIVPAGNPNRQCFVRAEFETEQPLDTALMWLGFRNALTPRHAPPDLEFEFSESCAWPERPTHFAPKR</sequence>
<proteinExistence type="predicted"/>
<organism evidence="3 4">
    <name type="scientific">Noviluteimonas caseinilytica</name>
    <dbReference type="NCBI Taxonomy" id="2675101"/>
    <lineage>
        <taxon>Bacteria</taxon>
        <taxon>Pseudomonadati</taxon>
        <taxon>Pseudomonadota</taxon>
        <taxon>Gammaproteobacteria</taxon>
        <taxon>Lysobacterales</taxon>
        <taxon>Lysobacteraceae</taxon>
        <taxon>Noviluteimonas</taxon>
    </lineage>
</organism>
<evidence type="ECO:0000256" key="1">
    <source>
        <dbReference type="SAM" id="SignalP"/>
    </source>
</evidence>
<feature type="chain" id="PRO_5046255014" description="DUF6794 domain-containing protein" evidence="1">
    <location>
        <begin position="21"/>
        <end position="240"/>
    </location>
</feature>
<dbReference type="InterPro" id="IPR046744">
    <property type="entry name" value="DUF6794"/>
</dbReference>
<evidence type="ECO:0000313" key="4">
    <source>
        <dbReference type="Proteomes" id="UP000681317"/>
    </source>
</evidence>
<dbReference type="EMBL" id="AP024545">
    <property type="protein sequence ID" value="BCT93658.1"/>
    <property type="molecule type" value="Genomic_DNA"/>
</dbReference>
<protein>
    <recommendedName>
        <fullName evidence="2">DUF6794 domain-containing protein</fullName>
    </recommendedName>
</protein>
<keyword evidence="1" id="KW-0732">Signal</keyword>
<evidence type="ECO:0000313" key="3">
    <source>
        <dbReference type="EMBL" id="BCT93658.1"/>
    </source>
</evidence>